<dbReference type="InterPro" id="IPR000225">
    <property type="entry name" value="Armadillo"/>
</dbReference>
<evidence type="ECO:0000256" key="2">
    <source>
        <dbReference type="ARBA" id="ARBA00004496"/>
    </source>
</evidence>
<dbReference type="Proteomes" id="UP001465755">
    <property type="component" value="Unassembled WGS sequence"/>
</dbReference>
<evidence type="ECO:0000256" key="3">
    <source>
        <dbReference type="ARBA" id="ARBA00022490"/>
    </source>
</evidence>
<reference evidence="6 7" key="1">
    <citation type="journal article" date="2024" name="Nat. Commun.">
        <title>Phylogenomics reveals the evolutionary origins of lichenization in chlorophyte algae.</title>
        <authorList>
            <person name="Puginier C."/>
            <person name="Libourel C."/>
            <person name="Otte J."/>
            <person name="Skaloud P."/>
            <person name="Haon M."/>
            <person name="Grisel S."/>
            <person name="Petersen M."/>
            <person name="Berrin J.G."/>
            <person name="Delaux P.M."/>
            <person name="Dal Grande F."/>
            <person name="Keller J."/>
        </authorList>
    </citation>
    <scope>NUCLEOTIDE SEQUENCE [LARGE SCALE GENOMIC DNA]</scope>
    <source>
        <strain evidence="6 7">SAG 2036</strain>
    </source>
</reference>
<evidence type="ECO:0000256" key="4">
    <source>
        <dbReference type="ARBA" id="ARBA00022737"/>
    </source>
</evidence>
<accession>A0AAW1PE30</accession>
<dbReference type="InterPro" id="IPR038739">
    <property type="entry name" value="ARMC8/Vid28"/>
</dbReference>
<dbReference type="GO" id="GO:0005737">
    <property type="term" value="C:cytoplasm"/>
    <property type="evidence" value="ECO:0007669"/>
    <property type="project" value="UniProtKB-SubCell"/>
</dbReference>
<keyword evidence="3" id="KW-0963">Cytoplasm</keyword>
<dbReference type="GO" id="GO:0043161">
    <property type="term" value="P:proteasome-mediated ubiquitin-dependent protein catabolic process"/>
    <property type="evidence" value="ECO:0007669"/>
    <property type="project" value="TreeGrafter"/>
</dbReference>
<dbReference type="GO" id="GO:0034657">
    <property type="term" value="C:GID complex"/>
    <property type="evidence" value="ECO:0007669"/>
    <property type="project" value="TreeGrafter"/>
</dbReference>
<dbReference type="Pfam" id="PF00514">
    <property type="entry name" value="Arm"/>
    <property type="match status" value="1"/>
</dbReference>
<organism evidence="6 7">
    <name type="scientific">Symbiochloris irregularis</name>
    <dbReference type="NCBI Taxonomy" id="706552"/>
    <lineage>
        <taxon>Eukaryota</taxon>
        <taxon>Viridiplantae</taxon>
        <taxon>Chlorophyta</taxon>
        <taxon>core chlorophytes</taxon>
        <taxon>Trebouxiophyceae</taxon>
        <taxon>Trebouxiales</taxon>
        <taxon>Trebouxiaceae</taxon>
        <taxon>Symbiochloris</taxon>
    </lineage>
</organism>
<dbReference type="InterPro" id="IPR011989">
    <property type="entry name" value="ARM-like"/>
</dbReference>
<dbReference type="PANTHER" id="PTHR15651">
    <property type="entry name" value="ARMADILLO REPEAT-CONTAINING PROTEIN 8"/>
    <property type="match status" value="1"/>
</dbReference>
<dbReference type="Gene3D" id="1.25.10.10">
    <property type="entry name" value="Leucine-rich Repeat Variant"/>
    <property type="match status" value="3"/>
</dbReference>
<evidence type="ECO:0000256" key="5">
    <source>
        <dbReference type="ARBA" id="ARBA00023242"/>
    </source>
</evidence>
<gene>
    <name evidence="6" type="ORF">WJX73_010606</name>
</gene>
<evidence type="ECO:0000313" key="7">
    <source>
        <dbReference type="Proteomes" id="UP001465755"/>
    </source>
</evidence>
<keyword evidence="4" id="KW-0677">Repeat</keyword>
<dbReference type="SMART" id="SM00185">
    <property type="entry name" value="ARM"/>
    <property type="match status" value="3"/>
</dbReference>
<keyword evidence="7" id="KW-1185">Reference proteome</keyword>
<comment type="caution">
    <text evidence="6">The sequence shown here is derived from an EMBL/GenBank/DDBJ whole genome shotgun (WGS) entry which is preliminary data.</text>
</comment>
<dbReference type="SUPFAM" id="SSF48371">
    <property type="entry name" value="ARM repeat"/>
    <property type="match status" value="2"/>
</dbReference>
<keyword evidence="5" id="KW-0539">Nucleus</keyword>
<dbReference type="InterPro" id="IPR016024">
    <property type="entry name" value="ARM-type_fold"/>
</dbReference>
<evidence type="ECO:0000313" key="6">
    <source>
        <dbReference type="EMBL" id="KAK9807984.1"/>
    </source>
</evidence>
<dbReference type="AlphaFoldDB" id="A0AAW1PE30"/>
<protein>
    <submittedName>
        <fullName evidence="6">Uncharacterized protein</fullName>
    </submittedName>
</protein>
<dbReference type="PANTHER" id="PTHR15651:SF7">
    <property type="entry name" value="ARMADILLO REPEAT-CONTAINING PROTEIN 8"/>
    <property type="match status" value="1"/>
</dbReference>
<comment type="subcellular location">
    <subcellularLocation>
        <location evidence="2">Cytoplasm</location>
    </subcellularLocation>
    <subcellularLocation>
        <location evidence="1">Nucleus</location>
    </subcellularLocation>
</comment>
<name>A0AAW1PE30_9CHLO</name>
<evidence type="ECO:0000256" key="1">
    <source>
        <dbReference type="ARBA" id="ARBA00004123"/>
    </source>
</evidence>
<dbReference type="EMBL" id="JALJOQ010000029">
    <property type="protein sequence ID" value="KAK9807984.1"/>
    <property type="molecule type" value="Genomic_DNA"/>
</dbReference>
<proteinExistence type="predicted"/>
<sequence>MRAFHATELSKSSKLHQTRVRIAAVPASARVGMRSLKSIYMTPPGCNRESLQAAAPLTEVARLLQSHDQDLAEKAAWLVACCCRQPEQQQLALGLGCAPALLALIKRQRHLAEVEAAFMGFVMLTASAEDMAESDRLQLSHEALQLLNRSYEASSEGLFAACCCIINLRCAHASLMDLQRLVLPTLIELAQTCESSVEEKVPTVLAVLLSLSPTLCTSAFELGATTVLHFCEDAEDVDAKTLVGALKVLQRLCENCPEARHELMEDQPWQIICPLLSHTCSEVQQAACDCLTALLSNARAIHACPVDIGLASRLVSLVQSTAGPKSLLLSALGLAQTLLLFDLAIEDVLWEASIVPHLGRVAAGTQDAEVQRAALRALANAALELGLRNARLTQLLEAVPLQLLTRLCGDAAVPVRGAAYILLQNLLQSVSPCSPELLAWSGKHDGKEQKGLVGLLIDWLAAEVAVQPAPDQQLLCTPILHALANAAVSGDEKTRSQLTQPALIDLLPKLLERSSGSATVAALWCLNSLTHRLNGTHGDSLEAWLERKDKLRHLGMGSALSACMDSPSPDVRSRALMAICGLDLPELADREALRDSI</sequence>
<dbReference type="GO" id="GO:0005634">
    <property type="term" value="C:nucleus"/>
    <property type="evidence" value="ECO:0007669"/>
    <property type="project" value="UniProtKB-SubCell"/>
</dbReference>